<dbReference type="CDD" id="cd06236">
    <property type="entry name" value="M14_AGBL5_like"/>
    <property type="match status" value="1"/>
</dbReference>
<feature type="compositionally biased region" description="Basic residues" evidence="22">
    <location>
        <begin position="1001"/>
        <end position="1016"/>
    </location>
</feature>
<dbReference type="PROSITE" id="PS52035">
    <property type="entry name" value="PEPTIDASE_M14"/>
    <property type="match status" value="1"/>
</dbReference>
<keyword evidence="10" id="KW-0862">Zinc</keyword>
<dbReference type="GeneID" id="7824116"/>
<evidence type="ECO:0000256" key="20">
    <source>
        <dbReference type="ARBA" id="ARBA00047714"/>
    </source>
</evidence>
<evidence type="ECO:0000256" key="8">
    <source>
        <dbReference type="ARBA" id="ARBA00022723"/>
    </source>
</evidence>
<evidence type="ECO:0000256" key="4">
    <source>
        <dbReference type="ARBA" id="ARBA00004214"/>
    </source>
</evidence>
<proteinExistence type="inferred from homology"/>
<comment type="cofactor">
    <cofactor evidence="1">
        <name>Zn(2+)</name>
        <dbReference type="ChEBI" id="CHEBI:29105"/>
    </cofactor>
</comment>
<dbReference type="Gene3D" id="2.60.40.3120">
    <property type="match status" value="1"/>
</dbReference>
<feature type="region of interest" description="Disordered" evidence="22">
    <location>
        <begin position="574"/>
        <end position="612"/>
    </location>
</feature>
<dbReference type="OrthoDB" id="10253041at2759"/>
<dbReference type="InterPro" id="IPR034286">
    <property type="entry name" value="M14_AGBL5-like"/>
</dbReference>
<evidence type="ECO:0000256" key="7">
    <source>
        <dbReference type="ARBA" id="ARBA00022670"/>
    </source>
</evidence>
<dbReference type="InterPro" id="IPR040626">
    <property type="entry name" value="Pepdidase_M14_N"/>
</dbReference>
<evidence type="ECO:0000256" key="18">
    <source>
        <dbReference type="ARBA" id="ARBA00032753"/>
    </source>
</evidence>
<dbReference type="InterPro" id="IPR000834">
    <property type="entry name" value="Peptidase_M14"/>
</dbReference>
<dbReference type="InParanoid" id="Q22EC2"/>
<evidence type="ECO:0000313" key="25">
    <source>
        <dbReference type="Proteomes" id="UP000009168"/>
    </source>
</evidence>
<feature type="domain" description="Peptidase M14" evidence="23">
    <location>
        <begin position="161"/>
        <end position="449"/>
    </location>
</feature>
<keyword evidence="8" id="KW-0479">Metal-binding</keyword>
<evidence type="ECO:0000256" key="19">
    <source>
        <dbReference type="ARBA" id="ARBA00032928"/>
    </source>
</evidence>
<comment type="catalytic activity">
    <reaction evidence="15">
        <text>C-terminal L-alpha-aminoacyl-L-glutamyl-L-glutamyl-[tubulin] + H2O = C-terminal L-alpha-aminoacyl-L-glutamyl-[tubulin] + L-glutamate</text>
        <dbReference type="Rhea" id="RHEA:63792"/>
        <dbReference type="Rhea" id="RHEA-COMP:16435"/>
        <dbReference type="Rhea" id="RHEA-COMP:16436"/>
        <dbReference type="ChEBI" id="CHEBI:15377"/>
        <dbReference type="ChEBI" id="CHEBI:29985"/>
        <dbReference type="ChEBI" id="CHEBI:149555"/>
        <dbReference type="ChEBI" id="CHEBI:149556"/>
        <dbReference type="EC" id="3.4.17.24"/>
    </reaction>
    <physiologicalReaction direction="left-to-right" evidence="15">
        <dbReference type="Rhea" id="RHEA:63793"/>
    </physiologicalReaction>
</comment>
<feature type="compositionally biased region" description="Polar residues" evidence="22">
    <location>
        <begin position="593"/>
        <end position="612"/>
    </location>
</feature>
<evidence type="ECO:0000259" key="23">
    <source>
        <dbReference type="PROSITE" id="PS52035"/>
    </source>
</evidence>
<dbReference type="GO" id="GO:0005819">
    <property type="term" value="C:spindle"/>
    <property type="evidence" value="ECO:0007669"/>
    <property type="project" value="UniProtKB-SubCell"/>
</dbReference>
<evidence type="ECO:0000256" key="1">
    <source>
        <dbReference type="ARBA" id="ARBA00001947"/>
    </source>
</evidence>
<feature type="region of interest" description="Disordered" evidence="22">
    <location>
        <begin position="976"/>
        <end position="1016"/>
    </location>
</feature>
<keyword evidence="24" id="KW-0121">Carboxypeptidase</keyword>
<organism evidence="24 25">
    <name type="scientific">Tetrahymena thermophila (strain SB210)</name>
    <dbReference type="NCBI Taxonomy" id="312017"/>
    <lineage>
        <taxon>Eukaryota</taxon>
        <taxon>Sar</taxon>
        <taxon>Alveolata</taxon>
        <taxon>Ciliophora</taxon>
        <taxon>Intramacronucleata</taxon>
        <taxon>Oligohymenophorea</taxon>
        <taxon>Hymenostomatida</taxon>
        <taxon>Tetrahymenina</taxon>
        <taxon>Tetrahymenidae</taxon>
        <taxon>Tetrahymena</taxon>
    </lineage>
</organism>
<comment type="similarity">
    <text evidence="5 21">Belongs to the peptidase M14 family.</text>
</comment>
<feature type="region of interest" description="Disordered" evidence="22">
    <location>
        <begin position="690"/>
        <end position="714"/>
    </location>
</feature>
<evidence type="ECO:0000256" key="12">
    <source>
        <dbReference type="ARBA" id="ARBA00023212"/>
    </source>
</evidence>
<dbReference type="GO" id="GO:0004181">
    <property type="term" value="F:metallocarboxypeptidase activity"/>
    <property type="evidence" value="ECO:0007669"/>
    <property type="project" value="InterPro"/>
</dbReference>
<dbReference type="KEGG" id="tet:TTHERM_00835060"/>
<evidence type="ECO:0000256" key="22">
    <source>
        <dbReference type="SAM" id="MobiDB-lite"/>
    </source>
</evidence>
<dbReference type="Pfam" id="PF00246">
    <property type="entry name" value="Peptidase_M14"/>
    <property type="match status" value="1"/>
</dbReference>
<sequence>MYDYKTEKGNKNLPQSCKPDIHPQQTRHEFGSIVFDSRFDSGNLEKVERNSSLKNNHFNLWICNDCKGTQKATNYRTWFYFSVTGVNAETTLTFTIMNLNFQNKMFREGMQPTFKSSLSNAWQRVKSNIASTMENNDNGLEITWTHKFESAEEKVWFSFTYPFSYEDNEKFLKEYEQAYENDNEIYMHRCTLIKSKEDRKIELLTISSQSNKLNQQEKALPNLFTDPESSRPALFKNKKYVFFSARVHPGETPGSHVFNGIIKLLLNKDDARAKVLRDNFVFYCIPMINPDGVYRGHYRTDTNGLNLNRFYINPSQTEHPSVYAIKELILHLNETKRLHCYIDLHAHATKKGAFIYGNCLDLKDQLDTCLFPRLLSLNSPYFEYDSCNFTEKNMYCKDKGDGLSKEGAGRVALYKATKLNLCYTLECNYNTGTYTNKLFDYNNTQSENDKKDPDQYDQDIIVNGIDLQPLKNTTFYTIEIFEQVGEGICDALLDYSSIHPNSRIPNTPYKSLANIKMRMAYNLMRITPFRFCQYLRKVLRYISINENLERVLKCLWIYLHTGIKNDIADNTKPLVQKAPNENSNKLNPLKRQATMQKKQITSDKNQTPNPSLLSKKQINASQERKIVQLPTSQLIGPTSPENEIKIISEMLINVNNYNKKRPLSQRQERQVSIFQDINILEGKRYYNIETDQTNQNNNDAEDDQSEGGQEEKEEIKNFNDQQIQSYQFKNYNLVGQNNQSQQAYFSENNITQEYTPQSVNINREKIKKIVSNTPYMQKLDESFSQSMNCNLISDKIDDLVNQQGKFARQTEYQMPQLSIQEQYKMTQALPKRPTSKRLNHSYIRKNTIQQIQPVLMQQQNTNKPLNDLSNQYDQNYSLNNQNQTISSNQNIFSPQSQPSNLTQNQENKDSLKFNMIKVSDSKPYISEFDDRFAKIQNYASQKVEEIATKPKKIQVQQQQQQQSIVKQTRIIIDTLSKNKQRSESQKPYTVAKQNMQINNRSKSRNTQKILPKKKVS</sequence>
<feature type="active site" description="Proton donor/acceptor" evidence="21">
    <location>
        <position position="426"/>
    </location>
</feature>
<evidence type="ECO:0000256" key="10">
    <source>
        <dbReference type="ARBA" id="ARBA00022833"/>
    </source>
</evidence>
<evidence type="ECO:0000256" key="21">
    <source>
        <dbReference type="PROSITE-ProRule" id="PRU01379"/>
    </source>
</evidence>
<dbReference type="SUPFAM" id="SSF53187">
    <property type="entry name" value="Zn-dependent exopeptidases"/>
    <property type="match status" value="1"/>
</dbReference>
<evidence type="ECO:0000256" key="11">
    <source>
        <dbReference type="ARBA" id="ARBA00023049"/>
    </source>
</evidence>
<dbReference type="HOGENOM" id="CLU_243593_0_0_1"/>
<keyword evidence="12" id="KW-0206">Cytoskeleton</keyword>
<evidence type="ECO:0000256" key="9">
    <source>
        <dbReference type="ARBA" id="ARBA00022801"/>
    </source>
</evidence>
<dbReference type="GO" id="GO:0005634">
    <property type="term" value="C:nucleus"/>
    <property type="evidence" value="ECO:0007669"/>
    <property type="project" value="UniProtKB-SubCell"/>
</dbReference>
<dbReference type="EMBL" id="GG662778">
    <property type="protein sequence ID" value="EAR83606.2"/>
    <property type="molecule type" value="Genomic_DNA"/>
</dbReference>
<dbReference type="Proteomes" id="UP000009168">
    <property type="component" value="Unassembled WGS sequence"/>
</dbReference>
<keyword evidence="7" id="KW-0645">Protease</keyword>
<keyword evidence="11" id="KW-0482">Metalloprotease</keyword>
<comment type="subcellular location">
    <subcellularLocation>
        <location evidence="3">Cytoplasm</location>
        <location evidence="3">Cytoskeleton</location>
        <location evidence="3">Spindle</location>
    </subcellularLocation>
    <subcellularLocation>
        <location evidence="4">Midbody</location>
    </subcellularLocation>
    <subcellularLocation>
        <location evidence="2">Nucleus</location>
    </subcellularLocation>
</comment>
<evidence type="ECO:0000313" key="24">
    <source>
        <dbReference type="EMBL" id="EAR83606.2"/>
    </source>
</evidence>
<name>Q22EC2_TETTS</name>
<dbReference type="GO" id="GO:0006508">
    <property type="term" value="P:proteolysis"/>
    <property type="evidence" value="ECO:0007669"/>
    <property type="project" value="UniProtKB-KW"/>
</dbReference>
<feature type="compositionally biased region" description="Polar residues" evidence="22">
    <location>
        <begin position="985"/>
        <end position="1000"/>
    </location>
</feature>
<keyword evidence="25" id="KW-1185">Reference proteome</keyword>
<dbReference type="InterPro" id="IPR050821">
    <property type="entry name" value="Cytosolic_carboxypeptidase"/>
</dbReference>
<dbReference type="EC" id="3.4.17.24" evidence="17"/>
<dbReference type="AlphaFoldDB" id="Q22EC2"/>
<evidence type="ECO:0000256" key="2">
    <source>
        <dbReference type="ARBA" id="ARBA00004123"/>
    </source>
</evidence>
<comment type="catalytic activity">
    <reaction evidence="16">
        <text>C-terminal L-alpha-aminoacyl-L-glutamyl-[tubulin] + H2O = C-terminal L-alpha-aminoacyl-[tubulin] + L-glutamate</text>
        <dbReference type="Rhea" id="RHEA:63796"/>
        <dbReference type="Rhea" id="RHEA-COMP:16436"/>
        <dbReference type="Rhea" id="RHEA-COMP:16437"/>
        <dbReference type="ChEBI" id="CHEBI:15377"/>
        <dbReference type="ChEBI" id="CHEBI:29985"/>
        <dbReference type="ChEBI" id="CHEBI:90782"/>
        <dbReference type="ChEBI" id="CHEBI:149556"/>
        <dbReference type="EC" id="3.4.17.24"/>
    </reaction>
    <physiologicalReaction direction="left-to-right" evidence="16">
        <dbReference type="Rhea" id="RHEA:63797"/>
    </physiologicalReaction>
</comment>
<dbReference type="eggNOG" id="KOG3641">
    <property type="taxonomic scope" value="Eukaryota"/>
</dbReference>
<dbReference type="GO" id="GO:0030496">
    <property type="term" value="C:midbody"/>
    <property type="evidence" value="ECO:0007669"/>
    <property type="project" value="UniProtKB-SubCell"/>
</dbReference>
<gene>
    <name evidence="24" type="ORF">TTHERM_00835060</name>
</gene>
<comment type="catalytic activity">
    <reaction evidence="20">
        <text>gamma-L-glutamyl-L-glutamyl-[protein] + H2O = L-glutamyl-[protein] + L-glutamate</text>
        <dbReference type="Rhea" id="RHEA:60152"/>
        <dbReference type="Rhea" id="RHEA-COMP:10208"/>
        <dbReference type="Rhea" id="RHEA-COMP:15517"/>
        <dbReference type="ChEBI" id="CHEBI:15377"/>
        <dbReference type="ChEBI" id="CHEBI:29973"/>
        <dbReference type="ChEBI" id="CHEBI:29985"/>
        <dbReference type="ChEBI" id="CHEBI:143622"/>
    </reaction>
    <physiologicalReaction direction="left-to-right" evidence="20">
        <dbReference type="Rhea" id="RHEA:60153"/>
    </physiologicalReaction>
</comment>
<evidence type="ECO:0000256" key="16">
    <source>
        <dbReference type="ARBA" id="ARBA00024627"/>
    </source>
</evidence>
<dbReference type="RefSeq" id="XP_001031269.2">
    <property type="nucleotide sequence ID" value="XM_001031269.2"/>
</dbReference>
<keyword evidence="6" id="KW-0963">Cytoplasm</keyword>
<evidence type="ECO:0000256" key="3">
    <source>
        <dbReference type="ARBA" id="ARBA00004186"/>
    </source>
</evidence>
<evidence type="ECO:0000256" key="14">
    <source>
        <dbReference type="ARBA" id="ARBA00024141"/>
    </source>
</evidence>
<protein>
    <recommendedName>
        <fullName evidence="14">Cytosolic carboxypeptidase-like protein 5</fullName>
        <ecNumber evidence="17">3.4.17.24</ecNumber>
    </recommendedName>
    <alternativeName>
        <fullName evidence="19">ATP/GTP-binding protein-like 5</fullName>
    </alternativeName>
    <alternativeName>
        <fullName evidence="18">Protein deglutamylase CCP5</fullName>
    </alternativeName>
</protein>
<evidence type="ECO:0000256" key="5">
    <source>
        <dbReference type="ARBA" id="ARBA00005988"/>
    </source>
</evidence>
<evidence type="ECO:0000256" key="13">
    <source>
        <dbReference type="ARBA" id="ARBA00023242"/>
    </source>
</evidence>
<reference evidence="25" key="1">
    <citation type="journal article" date="2006" name="PLoS Biol.">
        <title>Macronuclear genome sequence of the ciliate Tetrahymena thermophila, a model eukaryote.</title>
        <authorList>
            <person name="Eisen J.A."/>
            <person name="Coyne R.S."/>
            <person name="Wu M."/>
            <person name="Wu D."/>
            <person name="Thiagarajan M."/>
            <person name="Wortman J.R."/>
            <person name="Badger J.H."/>
            <person name="Ren Q."/>
            <person name="Amedeo P."/>
            <person name="Jones K.M."/>
            <person name="Tallon L.J."/>
            <person name="Delcher A.L."/>
            <person name="Salzberg S.L."/>
            <person name="Silva J.C."/>
            <person name="Haas B.J."/>
            <person name="Majoros W.H."/>
            <person name="Farzad M."/>
            <person name="Carlton J.M."/>
            <person name="Smith R.K. Jr."/>
            <person name="Garg J."/>
            <person name="Pearlman R.E."/>
            <person name="Karrer K.M."/>
            <person name="Sun L."/>
            <person name="Manning G."/>
            <person name="Elde N.C."/>
            <person name="Turkewitz A.P."/>
            <person name="Asai D.J."/>
            <person name="Wilkes D.E."/>
            <person name="Wang Y."/>
            <person name="Cai H."/>
            <person name="Collins K."/>
            <person name="Stewart B.A."/>
            <person name="Lee S.R."/>
            <person name="Wilamowska K."/>
            <person name="Weinberg Z."/>
            <person name="Ruzzo W.L."/>
            <person name="Wloga D."/>
            <person name="Gaertig J."/>
            <person name="Frankel J."/>
            <person name="Tsao C.-C."/>
            <person name="Gorovsky M.A."/>
            <person name="Keeling P.J."/>
            <person name="Waller R.F."/>
            <person name="Patron N.J."/>
            <person name="Cherry J.M."/>
            <person name="Stover N.A."/>
            <person name="Krieger C.J."/>
            <person name="del Toro C."/>
            <person name="Ryder H.F."/>
            <person name="Williamson S.C."/>
            <person name="Barbeau R.A."/>
            <person name="Hamilton E.P."/>
            <person name="Orias E."/>
        </authorList>
    </citation>
    <scope>NUCLEOTIDE SEQUENCE [LARGE SCALE GENOMIC DNA]</scope>
    <source>
        <strain evidence="25">SB210</strain>
    </source>
</reference>
<keyword evidence="9" id="KW-0378">Hydrolase</keyword>
<evidence type="ECO:0000256" key="6">
    <source>
        <dbReference type="ARBA" id="ARBA00022490"/>
    </source>
</evidence>
<evidence type="ECO:0000256" key="17">
    <source>
        <dbReference type="ARBA" id="ARBA00026108"/>
    </source>
</evidence>
<dbReference type="PANTHER" id="PTHR12756">
    <property type="entry name" value="CYTOSOLIC CARBOXYPEPTIDASE"/>
    <property type="match status" value="1"/>
</dbReference>
<evidence type="ECO:0000256" key="15">
    <source>
        <dbReference type="ARBA" id="ARBA00024524"/>
    </source>
</evidence>
<dbReference type="GO" id="GO:0008270">
    <property type="term" value="F:zinc ion binding"/>
    <property type="evidence" value="ECO:0007669"/>
    <property type="project" value="InterPro"/>
</dbReference>
<dbReference type="Gene3D" id="3.40.630.10">
    <property type="entry name" value="Zn peptidases"/>
    <property type="match status" value="1"/>
</dbReference>
<dbReference type="Pfam" id="PF18027">
    <property type="entry name" value="Pepdidase_M14_N"/>
    <property type="match status" value="1"/>
</dbReference>
<keyword evidence="13" id="KW-0539">Nucleus</keyword>
<dbReference type="PANTHER" id="PTHR12756:SF12">
    <property type="entry name" value="CYTOSOLIC CARBOXYPEPTIDASE-LIKE PROTEIN 5"/>
    <property type="match status" value="1"/>
</dbReference>
<accession>Q22EC2</accession>